<evidence type="ECO:0000313" key="7">
    <source>
        <dbReference type="Proteomes" id="UP000252800"/>
    </source>
</evidence>
<dbReference type="InterPro" id="IPR012845">
    <property type="entry name" value="RNA_pol_sigma_FliA_WhiG"/>
</dbReference>
<dbReference type="InterPro" id="IPR014284">
    <property type="entry name" value="RNA_pol_sigma-70_dom"/>
</dbReference>
<dbReference type="AlphaFoldDB" id="A0A366SK93"/>
<dbReference type="InterPro" id="IPR007630">
    <property type="entry name" value="RNA_pol_sigma70_r4"/>
</dbReference>
<dbReference type="InterPro" id="IPR007627">
    <property type="entry name" value="RNA_pol_sigma70_r2"/>
</dbReference>
<protein>
    <recommendedName>
        <fullName evidence="5">RNA polymerase sigma-70 domain-containing protein</fullName>
    </recommendedName>
</protein>
<dbReference type="EMBL" id="LEOY01000002">
    <property type="protein sequence ID" value="RBR31755.1"/>
    <property type="molecule type" value="Genomic_DNA"/>
</dbReference>
<dbReference type="PROSITE" id="PS00716">
    <property type="entry name" value="SIGMA70_2"/>
    <property type="match status" value="1"/>
</dbReference>
<dbReference type="Pfam" id="PF04545">
    <property type="entry name" value="Sigma70_r4"/>
    <property type="match status" value="1"/>
</dbReference>
<keyword evidence="2" id="KW-0731">Sigma factor</keyword>
<dbReference type="NCBIfam" id="TIGR02479">
    <property type="entry name" value="FliA_WhiG"/>
    <property type="match status" value="1"/>
</dbReference>
<evidence type="ECO:0000313" key="6">
    <source>
        <dbReference type="EMBL" id="RBR31755.1"/>
    </source>
</evidence>
<evidence type="ECO:0000256" key="3">
    <source>
        <dbReference type="ARBA" id="ARBA00023125"/>
    </source>
</evidence>
<reference evidence="6 7" key="1">
    <citation type="submission" date="2015-06" db="EMBL/GenBank/DDBJ databases">
        <title>The Genome Sequence of Enterococcus cecorum 170AEA1.</title>
        <authorList>
            <consortium name="The Broad Institute Genomics Platform"/>
            <consortium name="The Broad Institute Genome Sequencing Center for Infectious Disease"/>
            <person name="Earl A.M."/>
            <person name="Van Tyne D."/>
            <person name="Lebreton F."/>
            <person name="Saavedra J.T."/>
            <person name="Gilmore M.S."/>
            <person name="Manson McGuire A."/>
            <person name="Clock S."/>
            <person name="Crupain M."/>
            <person name="Rangan U."/>
            <person name="Young S."/>
            <person name="Abouelleil A."/>
            <person name="Cao P."/>
            <person name="Chapman S.B."/>
            <person name="Griggs A."/>
            <person name="Priest M."/>
            <person name="Shea T."/>
            <person name="Wortman J."/>
            <person name="Nusbaum C."/>
            <person name="Birren B."/>
        </authorList>
    </citation>
    <scope>NUCLEOTIDE SEQUENCE [LARGE SCALE GENOMIC DNA]</scope>
    <source>
        <strain evidence="6 7">170AEA1</strain>
    </source>
</reference>
<keyword evidence="1" id="KW-0805">Transcription regulation</keyword>
<evidence type="ECO:0000256" key="4">
    <source>
        <dbReference type="ARBA" id="ARBA00023163"/>
    </source>
</evidence>
<organism evidence="6 7">
    <name type="scientific">Enterococcus cecorum</name>
    <dbReference type="NCBI Taxonomy" id="44008"/>
    <lineage>
        <taxon>Bacteria</taxon>
        <taxon>Bacillati</taxon>
        <taxon>Bacillota</taxon>
        <taxon>Bacilli</taxon>
        <taxon>Lactobacillales</taxon>
        <taxon>Enterococcaceae</taxon>
        <taxon>Enterococcus</taxon>
    </lineage>
</organism>
<dbReference type="GO" id="GO:0016987">
    <property type="term" value="F:sigma factor activity"/>
    <property type="evidence" value="ECO:0007669"/>
    <property type="project" value="UniProtKB-KW"/>
</dbReference>
<dbReference type="GO" id="GO:0003899">
    <property type="term" value="F:DNA-directed RNA polymerase activity"/>
    <property type="evidence" value="ECO:0007669"/>
    <property type="project" value="InterPro"/>
</dbReference>
<gene>
    <name evidence="6" type="ORF">EB18_00178</name>
</gene>
<dbReference type="GO" id="GO:0003677">
    <property type="term" value="F:DNA binding"/>
    <property type="evidence" value="ECO:0007669"/>
    <property type="project" value="UniProtKB-KW"/>
</dbReference>
<dbReference type="InterPro" id="IPR013325">
    <property type="entry name" value="RNA_pol_sigma_r2"/>
</dbReference>
<dbReference type="GO" id="GO:0006352">
    <property type="term" value="P:DNA-templated transcription initiation"/>
    <property type="evidence" value="ECO:0007669"/>
    <property type="project" value="InterPro"/>
</dbReference>
<comment type="caution">
    <text evidence="6">The sequence shown here is derived from an EMBL/GenBank/DDBJ whole genome shotgun (WGS) entry which is preliminary data.</text>
</comment>
<evidence type="ECO:0000256" key="1">
    <source>
        <dbReference type="ARBA" id="ARBA00023015"/>
    </source>
</evidence>
<keyword evidence="3" id="KW-0238">DNA-binding</keyword>
<dbReference type="Gene3D" id="1.10.1740.10">
    <property type="match status" value="1"/>
</dbReference>
<evidence type="ECO:0000259" key="5">
    <source>
        <dbReference type="PROSITE" id="PS00716"/>
    </source>
</evidence>
<dbReference type="PRINTS" id="PR00046">
    <property type="entry name" value="SIGMA70FCT"/>
</dbReference>
<dbReference type="InterPro" id="IPR013324">
    <property type="entry name" value="RNA_pol_sigma_r3/r4-like"/>
</dbReference>
<dbReference type="InterPro" id="IPR000943">
    <property type="entry name" value="RNA_pol_sigma70"/>
</dbReference>
<dbReference type="Gene3D" id="1.20.140.160">
    <property type="match status" value="1"/>
</dbReference>
<dbReference type="SUPFAM" id="SSF88946">
    <property type="entry name" value="Sigma2 domain of RNA polymerase sigma factors"/>
    <property type="match status" value="1"/>
</dbReference>
<dbReference type="PANTHER" id="PTHR30385:SF7">
    <property type="entry name" value="RNA POLYMERASE SIGMA FACTOR FLIA"/>
    <property type="match status" value="1"/>
</dbReference>
<name>A0A366SK93_9ENTE</name>
<proteinExistence type="predicted"/>
<sequence length="236" mass="27153">MYGTTREEEILKYLPLVDRVVSRISVKSSDYDKSDLVNIGIIGLMDALRKYDASKKVPFESYAIIRIKGAILDEVRKNSKISRYKMKNVNDFYKARNDLQQSLKREVTDKEICDYLNINEQQLANIYDSLHYLASVSLEEMLFSSEDDSVELKDTIQDESMDNALDILVKDEQQGALEKAIAILSERDQLILSLYYKEELTLKEISEVLDISIARVSQLHGKIISKLRESIQEELA</sequence>
<dbReference type="Pfam" id="PF04542">
    <property type="entry name" value="Sigma70_r2"/>
    <property type="match status" value="1"/>
</dbReference>
<dbReference type="RefSeq" id="WP_113783605.1">
    <property type="nucleotide sequence ID" value="NZ_KZ845739.1"/>
</dbReference>
<dbReference type="NCBIfam" id="TIGR02937">
    <property type="entry name" value="sigma70-ECF"/>
    <property type="match status" value="1"/>
</dbReference>
<keyword evidence="4" id="KW-0804">Transcription</keyword>
<dbReference type="Proteomes" id="UP000252800">
    <property type="component" value="Unassembled WGS sequence"/>
</dbReference>
<dbReference type="PANTHER" id="PTHR30385">
    <property type="entry name" value="SIGMA FACTOR F FLAGELLAR"/>
    <property type="match status" value="1"/>
</dbReference>
<dbReference type="SUPFAM" id="SSF88659">
    <property type="entry name" value="Sigma3 and sigma4 domains of RNA polymerase sigma factors"/>
    <property type="match status" value="2"/>
</dbReference>
<evidence type="ECO:0000256" key="2">
    <source>
        <dbReference type="ARBA" id="ARBA00023082"/>
    </source>
</evidence>
<feature type="domain" description="RNA polymerase sigma-70" evidence="5">
    <location>
        <begin position="201"/>
        <end position="227"/>
    </location>
</feature>
<dbReference type="CDD" id="cd06171">
    <property type="entry name" value="Sigma70_r4"/>
    <property type="match status" value="1"/>
</dbReference>
<accession>A0A366SK93</accession>